<dbReference type="RefSeq" id="XP_056844807.1">
    <property type="nucleotide sequence ID" value="XM_056988827.1"/>
</dbReference>
<dbReference type="RefSeq" id="XP_056844808.1">
    <property type="nucleotide sequence ID" value="XM_056988828.1"/>
</dbReference>
<dbReference type="Pfam" id="PF07227">
    <property type="entry name" value="PHD_Oberon"/>
    <property type="match status" value="1"/>
</dbReference>
<dbReference type="PANTHER" id="PTHR46286:SF9">
    <property type="entry name" value="VIN3-LIKE PROTEIN 3"/>
    <property type="match status" value="1"/>
</dbReference>
<dbReference type="InterPro" id="IPR013783">
    <property type="entry name" value="Ig-like_fold"/>
</dbReference>
<evidence type="ECO:0000256" key="6">
    <source>
        <dbReference type="SAM" id="MobiDB-lite"/>
    </source>
</evidence>
<gene>
    <name evidence="9 10" type="primary">LOC108808152</name>
</gene>
<keyword evidence="2" id="KW-0479">Metal-binding</keyword>
<evidence type="ECO:0000256" key="5">
    <source>
        <dbReference type="ARBA" id="ARBA00023242"/>
    </source>
</evidence>
<keyword evidence="3" id="KW-0863">Zinc-finger</keyword>
<evidence type="ECO:0000256" key="2">
    <source>
        <dbReference type="ARBA" id="ARBA00022723"/>
    </source>
</evidence>
<dbReference type="InterPro" id="IPR056990">
    <property type="entry name" value="VIN3-like_C"/>
</dbReference>
<protein>
    <submittedName>
        <fullName evidence="9 10">VIN3-like protein 2 isoform X2</fullName>
    </submittedName>
</protein>
<dbReference type="InterPro" id="IPR036116">
    <property type="entry name" value="FN3_sf"/>
</dbReference>
<dbReference type="Pfam" id="PF23380">
    <property type="entry name" value="VIN3_C"/>
    <property type="match status" value="1"/>
</dbReference>
<reference evidence="9 10" key="2">
    <citation type="submission" date="2025-04" db="UniProtKB">
        <authorList>
            <consortium name="RefSeq"/>
        </authorList>
    </citation>
    <scope>IDENTIFICATION</scope>
    <source>
        <tissue evidence="9 10">Leaf</tissue>
    </source>
</reference>
<evidence type="ECO:0000259" key="7">
    <source>
        <dbReference type="PROSITE" id="PS50853"/>
    </source>
</evidence>
<dbReference type="PROSITE" id="PS50853">
    <property type="entry name" value="FN3"/>
    <property type="match status" value="1"/>
</dbReference>
<evidence type="ECO:0000313" key="8">
    <source>
        <dbReference type="Proteomes" id="UP000504610"/>
    </source>
</evidence>
<dbReference type="GO" id="GO:0008270">
    <property type="term" value="F:zinc ion binding"/>
    <property type="evidence" value="ECO:0007669"/>
    <property type="project" value="UniProtKB-KW"/>
</dbReference>
<dbReference type="Pfam" id="PF23376">
    <property type="entry name" value="Fn3_VIN3"/>
    <property type="match status" value="1"/>
</dbReference>
<reference evidence="8" key="1">
    <citation type="journal article" date="2019" name="Database">
        <title>The radish genome database (RadishGD): an integrated information resource for radish genomics.</title>
        <authorList>
            <person name="Yu H.J."/>
            <person name="Baek S."/>
            <person name="Lee Y.J."/>
            <person name="Cho A."/>
            <person name="Mun J.H."/>
        </authorList>
    </citation>
    <scope>NUCLEOTIDE SEQUENCE [LARGE SCALE GENOMIC DNA]</scope>
    <source>
        <strain evidence="8">cv. WK10039</strain>
    </source>
</reference>
<dbReference type="Gene3D" id="2.60.40.10">
    <property type="entry name" value="Immunoglobulins"/>
    <property type="match status" value="1"/>
</dbReference>
<dbReference type="AlphaFoldDB" id="A0A9W3C056"/>
<dbReference type="InterPro" id="IPR058585">
    <property type="entry name" value="Fn3_VIN3"/>
</dbReference>
<evidence type="ECO:0000256" key="4">
    <source>
        <dbReference type="ARBA" id="ARBA00022833"/>
    </source>
</evidence>
<keyword evidence="8" id="KW-1185">Reference proteome</keyword>
<dbReference type="SUPFAM" id="SSF49265">
    <property type="entry name" value="Fibronectin type III"/>
    <property type="match status" value="1"/>
</dbReference>
<evidence type="ECO:0000313" key="10">
    <source>
        <dbReference type="RefSeq" id="XP_056844808.1"/>
    </source>
</evidence>
<sequence>MPSVASVLDKCPYGESLKRKNIDEKRQLVHELSNDSDSAFDVLMKWGRAELLQVLCAELGERKNKTRLKKDQIINKLLKVVSEKKDSSTTTERNSKRQRKNVSSVKTTKGKDTLYCTNLACQDKVSREDIFCRRCSCCICGDYDSNKDPSIWLACDYDPPFTCGFSCHLECALKSEKSGIKEDEPSHAVDGCYYCVSCGRTNSLLECWEKQLTIATETTRVDVLCSRLVLAQKLLKGTEKYTKLSEPVGKAVKCLETELGGPLNDLPSMKRRGNVTRLASAPNVKDLCSSALTLFDALTKIRFEDVDATSLTLILGSEKGTSSKGYIIHYRVWHRKASEKDYTEKLTCALVSPKTRYVVSGLTPATEYCFKVVSFRGLKETSVVETKVSTKTSQEEETTSSEKEKQLALKETVIEKAVGVSNGESSSDRGLEFEDCVGVLRQLELGGNVDTEFRLKFLTWYGLHANSDKKNLVKGFVNQLVKDPKALADQLIRTFSDLI</sequence>
<dbReference type="InterPro" id="IPR003961">
    <property type="entry name" value="FN3_dom"/>
</dbReference>
<accession>A0A9W3C056</accession>
<evidence type="ECO:0000256" key="1">
    <source>
        <dbReference type="ARBA" id="ARBA00004123"/>
    </source>
</evidence>
<keyword evidence="4" id="KW-0862">Zinc</keyword>
<comment type="subcellular location">
    <subcellularLocation>
        <location evidence="1">Nucleus</location>
    </subcellularLocation>
</comment>
<dbReference type="SMART" id="SM00060">
    <property type="entry name" value="FN3"/>
    <property type="match status" value="1"/>
</dbReference>
<dbReference type="PANTHER" id="PTHR46286">
    <property type="entry name" value="VIN3-LIKE PROTEIN 2-RELATED"/>
    <property type="match status" value="1"/>
</dbReference>
<dbReference type="Proteomes" id="UP000504610">
    <property type="component" value="Chromosome 6"/>
</dbReference>
<organism evidence="8 10">
    <name type="scientific">Raphanus sativus</name>
    <name type="common">Radish</name>
    <name type="synonym">Raphanus raphanistrum var. sativus</name>
    <dbReference type="NCBI Taxonomy" id="3726"/>
    <lineage>
        <taxon>Eukaryota</taxon>
        <taxon>Viridiplantae</taxon>
        <taxon>Streptophyta</taxon>
        <taxon>Embryophyta</taxon>
        <taxon>Tracheophyta</taxon>
        <taxon>Spermatophyta</taxon>
        <taxon>Magnoliopsida</taxon>
        <taxon>eudicotyledons</taxon>
        <taxon>Gunneridae</taxon>
        <taxon>Pentapetalae</taxon>
        <taxon>rosids</taxon>
        <taxon>malvids</taxon>
        <taxon>Brassicales</taxon>
        <taxon>Brassicaceae</taxon>
        <taxon>Brassiceae</taxon>
        <taxon>Raphanus</taxon>
    </lineage>
</organism>
<dbReference type="GO" id="GO:0010048">
    <property type="term" value="P:vernalization response"/>
    <property type="evidence" value="ECO:0007669"/>
    <property type="project" value="InterPro"/>
</dbReference>
<feature type="domain" description="Fibronectin type-III" evidence="7">
    <location>
        <begin position="297"/>
        <end position="395"/>
    </location>
</feature>
<dbReference type="GO" id="GO:0040029">
    <property type="term" value="P:epigenetic regulation of gene expression"/>
    <property type="evidence" value="ECO:0007669"/>
    <property type="project" value="InterPro"/>
</dbReference>
<feature type="region of interest" description="Disordered" evidence="6">
    <location>
        <begin position="85"/>
        <end position="105"/>
    </location>
</feature>
<dbReference type="GO" id="GO:0005634">
    <property type="term" value="C:nucleus"/>
    <property type="evidence" value="ECO:0007669"/>
    <property type="project" value="UniProtKB-SubCell"/>
</dbReference>
<dbReference type="CDD" id="cd00063">
    <property type="entry name" value="FN3"/>
    <property type="match status" value="1"/>
</dbReference>
<dbReference type="InterPro" id="IPR044514">
    <property type="entry name" value="VIN3-like"/>
</dbReference>
<evidence type="ECO:0000256" key="3">
    <source>
        <dbReference type="ARBA" id="ARBA00022771"/>
    </source>
</evidence>
<evidence type="ECO:0000313" key="9">
    <source>
        <dbReference type="RefSeq" id="XP_056844807.1"/>
    </source>
</evidence>
<proteinExistence type="predicted"/>
<dbReference type="InterPro" id="IPR032881">
    <property type="entry name" value="Oberon-like_PHD"/>
</dbReference>
<name>A0A9W3C056_RAPSA</name>
<dbReference type="GeneID" id="108808152"/>
<keyword evidence="5" id="KW-0539">Nucleus</keyword>